<reference evidence="5" key="1">
    <citation type="journal article" date="2022" name="Cell">
        <title>Repeat-based holocentromeres influence genome architecture and karyotype evolution.</title>
        <authorList>
            <person name="Hofstatter P.G."/>
            <person name="Thangavel G."/>
            <person name="Lux T."/>
            <person name="Neumann P."/>
            <person name="Vondrak T."/>
            <person name="Novak P."/>
            <person name="Zhang M."/>
            <person name="Costa L."/>
            <person name="Castellani M."/>
            <person name="Scott A."/>
            <person name="Toegelov H."/>
            <person name="Fuchs J."/>
            <person name="Mata-Sucre Y."/>
            <person name="Dias Y."/>
            <person name="Vanzela A.L.L."/>
            <person name="Huettel B."/>
            <person name="Almeida C.C.S."/>
            <person name="Simkova H."/>
            <person name="Souza G."/>
            <person name="Pedrosa-Harand A."/>
            <person name="Macas J."/>
            <person name="Mayer K.F.X."/>
            <person name="Houben A."/>
            <person name="Marques A."/>
        </authorList>
    </citation>
    <scope>NUCLEOTIDE SEQUENCE</scope>
    <source>
        <strain evidence="5">RhyBre1mFocal</strain>
    </source>
</reference>
<feature type="domain" description="DUF3741" evidence="4">
    <location>
        <begin position="75"/>
        <end position="91"/>
    </location>
</feature>
<evidence type="ECO:0000259" key="3">
    <source>
        <dbReference type="Pfam" id="PF14309"/>
    </source>
</evidence>
<feature type="region of interest" description="Disordered" evidence="1">
    <location>
        <begin position="1"/>
        <end position="34"/>
    </location>
</feature>
<feature type="compositionally biased region" description="Basic and acidic residues" evidence="1">
    <location>
        <begin position="546"/>
        <end position="560"/>
    </location>
</feature>
<evidence type="ECO:0000256" key="1">
    <source>
        <dbReference type="SAM" id="MobiDB-lite"/>
    </source>
</evidence>
<sequence>MRAMHRGSSGRSRSEERGSAHLKKQTVVSSDISQNYYSISPELSRSSSKKSVGVPMKCLIEEELTMKEKKIRHPSPGVIARLMGLDTLPPSPLPRPYPDHSSPHYHKKKREVSPDTLDHVPVPPVSHERYVFTEDELPEFKDVFEITEVRKAKKKLHSSPVHSKNGSPEMDFVRKKFAEAKRLSTEESLRSSREFNDTIEALESKRDALLEFFSEPNSLFARQLKDLTFLPPSPPRSASQITILKPSCKQTPGANIERGQDFGKDNNFHNRKHVNDLSCHSREDDFVSLTFDKPIKSNYRMKGGKCTRPTNIVVLKPSLDKARRTVEAGVFPVLYPEVSVRSRFTNGEDSFVGTRAKSSREIARQVTRQMRRAVSAKPDYLPDENPLYEFNPLYDDGSYYTSPKVHHPVESSVSKEARKRLSDRWKTAHMTNEVGPLTGGGSSTLQEMLALSDIISNDKPRKDKCILGISSNDGWKDGNTRNLPRSKSLPSSSHARVSHRSSHRRRGSRASEFGMLNDVLNAGPMKGLRGDKKHTSDGSEGEESVLTEREIHVNSEELKPKGTDEVKIEVDPTKDANLAESIPCDSTFIDEVKQLETDAMLETVLKIEDVMGPTLDDVAEKQDLTEHTVCSKEEEEQPSPNSTLESPFEEVPDQEEEETSTSGCFEKISADLQELRMQLNLLKMDSTGEEGNVFLLSDEEDDKPEQTDCLEYANRDYHFRDEEERDFSYLLDMLTDLGGHASTQDELLSLCYSLDFPVGPNIFIRLEKKYGHLVLWPKSERKMLFDLINSILSEIVGTWIEKGKMFISLRPRWERDWFVDEVWGRVVKRRKEIECGGEERFLEARWSGIEEKGVDLVAKEIESILHEDLLCELVKELVCCC</sequence>
<dbReference type="OrthoDB" id="1925259at2759"/>
<dbReference type="PANTHER" id="PTHR46836">
    <property type="entry name" value="AFADIN"/>
    <property type="match status" value="1"/>
</dbReference>
<feature type="compositionally biased region" description="Low complexity" evidence="1">
    <location>
        <begin position="1"/>
        <end position="11"/>
    </location>
</feature>
<feature type="compositionally biased region" description="Basic residues" evidence="1">
    <location>
        <begin position="496"/>
        <end position="508"/>
    </location>
</feature>
<accession>A0A9Q0HUK0</accession>
<dbReference type="AlphaFoldDB" id="A0A9Q0HUK0"/>
<evidence type="ECO:0008006" key="7">
    <source>
        <dbReference type="Google" id="ProtNLM"/>
    </source>
</evidence>
<evidence type="ECO:0000313" key="5">
    <source>
        <dbReference type="EMBL" id="KAJ1698936.1"/>
    </source>
</evidence>
<dbReference type="InterPro" id="IPR025486">
    <property type="entry name" value="DUF4378"/>
</dbReference>
<feature type="region of interest" description="Disordered" evidence="1">
    <location>
        <begin position="98"/>
        <end position="120"/>
    </location>
</feature>
<feature type="compositionally biased region" description="Polar residues" evidence="1">
    <location>
        <begin position="480"/>
        <end position="490"/>
    </location>
</feature>
<gene>
    <name evidence="5" type="ORF">LUZ63_007448</name>
</gene>
<evidence type="ECO:0000259" key="2">
    <source>
        <dbReference type="Pfam" id="PF12552"/>
    </source>
</evidence>
<organism evidence="5 6">
    <name type="scientific">Rhynchospora breviuscula</name>
    <dbReference type="NCBI Taxonomy" id="2022672"/>
    <lineage>
        <taxon>Eukaryota</taxon>
        <taxon>Viridiplantae</taxon>
        <taxon>Streptophyta</taxon>
        <taxon>Embryophyta</taxon>
        <taxon>Tracheophyta</taxon>
        <taxon>Spermatophyta</taxon>
        <taxon>Magnoliopsida</taxon>
        <taxon>Liliopsida</taxon>
        <taxon>Poales</taxon>
        <taxon>Cyperaceae</taxon>
        <taxon>Cyperoideae</taxon>
        <taxon>Rhynchosporeae</taxon>
        <taxon>Rhynchospora</taxon>
    </lineage>
</organism>
<feature type="region of interest" description="Disordered" evidence="1">
    <location>
        <begin position="468"/>
        <end position="560"/>
    </location>
</feature>
<dbReference type="PANTHER" id="PTHR46836:SF8">
    <property type="entry name" value="AFADIN"/>
    <property type="match status" value="1"/>
</dbReference>
<feature type="domain" description="DUF4378" evidence="3">
    <location>
        <begin position="726"/>
        <end position="872"/>
    </location>
</feature>
<comment type="caution">
    <text evidence="5">The sequence shown here is derived from an EMBL/GenBank/DDBJ whole genome shotgun (WGS) entry which is preliminary data.</text>
</comment>
<evidence type="ECO:0000259" key="4">
    <source>
        <dbReference type="Pfam" id="PF14383"/>
    </source>
</evidence>
<dbReference type="Pfam" id="PF12552">
    <property type="entry name" value="DUF3741"/>
    <property type="match status" value="1"/>
</dbReference>
<feature type="region of interest" description="Disordered" evidence="1">
    <location>
        <begin position="625"/>
        <end position="663"/>
    </location>
</feature>
<protein>
    <recommendedName>
        <fullName evidence="7">DUF4378 domain-containing protein</fullName>
    </recommendedName>
</protein>
<feature type="domain" description="DUF3741" evidence="2">
    <location>
        <begin position="174"/>
        <end position="218"/>
    </location>
</feature>
<feature type="compositionally biased region" description="Basic and acidic residues" evidence="1">
    <location>
        <begin position="528"/>
        <end position="537"/>
    </location>
</feature>
<keyword evidence="6" id="KW-1185">Reference proteome</keyword>
<dbReference type="InterPro" id="IPR032795">
    <property type="entry name" value="DUF3741-assoc"/>
</dbReference>
<dbReference type="EMBL" id="JAMQYH010000002">
    <property type="protein sequence ID" value="KAJ1698936.1"/>
    <property type="molecule type" value="Genomic_DNA"/>
</dbReference>
<dbReference type="Pfam" id="PF14309">
    <property type="entry name" value="DUF4378"/>
    <property type="match status" value="1"/>
</dbReference>
<dbReference type="Proteomes" id="UP001151287">
    <property type="component" value="Unassembled WGS sequence"/>
</dbReference>
<name>A0A9Q0HUK0_9POAL</name>
<dbReference type="Pfam" id="PF14383">
    <property type="entry name" value="VARLMGL"/>
    <property type="match status" value="1"/>
</dbReference>
<evidence type="ECO:0000313" key="6">
    <source>
        <dbReference type="Proteomes" id="UP001151287"/>
    </source>
</evidence>
<feature type="compositionally biased region" description="Acidic residues" evidence="1">
    <location>
        <begin position="647"/>
        <end position="659"/>
    </location>
</feature>
<dbReference type="InterPro" id="IPR022212">
    <property type="entry name" value="DUF3741"/>
</dbReference>
<proteinExistence type="predicted"/>